<gene>
    <name evidence="1" type="ORF">CHH67_08480</name>
</gene>
<name>A0A268EY24_9BACL</name>
<dbReference type="EMBL" id="NPBY01000027">
    <property type="protein sequence ID" value="PAD78019.1"/>
    <property type="molecule type" value="Genomic_DNA"/>
</dbReference>
<sequence length="860" mass="94593">MTNPVTPNIGLNKIDRTSPSTTYFDLEKYIDQNADVVDQFAGETKQSLDSLASRLDTEERREVVLQPGLQVVHAERTAPFSLSGIKGRTLVNLAGRQTNRTVNDTKTTTISVGLGTTGSNTEIINVDVTNTDEGYIVFRQVDGRDFVAYAGKYYAIFADVKLNHVTGSGNIKVGGSGAPAVGAATVDKTKMGVWQRVSYGFTLSADTTFSILVGTCYAQEGFAAANFDVKNVSLHEISKDDYDELPFLSEPQKIAKYPYVNSLQSVQNPYVIRYGENLLPPFYEWEDRTGGFGRIKSPYECSIEGLENGGRWYQYFAPALPNVSYTLSGEASDESKLYAFLCDREKQNLDGQRRSGTFTATEETAYIRVLVNTDTGTGKFVFKNPMLVIGTGSQPFKPHEDSMLAFQTELHANPDDGSDPDVLFEREGQYFKLARWKKVELDGSLNWRVAGTSIVAAKVVAVDMFALNVLSIGERGVKYDGKVLTTQDVGEFTACDVVNISPAGTLFISINNVDSGWGDNYRPTQDEIKAYFMGWRMFDGTVGASALYNRTDNAYKAWVRISDWLGRVDNSVPTTQAPNWTPYQLVYRLSAPTVEPVVSEGCLVLNEGKNHVEVGTGIVLREVVKPFYGSNGRTIINSTYQGEENSKAKYMVYRLLSVYKSGLPDTSAWTFYTNAEYTYGRMKAVMEAERSTYDPSVPYSVTYLKLDKSPIQPITGTLAANEKAQVSDLITGVAEALHRVSVVEQKKVEKDAPGWIAPTLLNGWENYGGSFTKAGYYKDSAGIVHLKGLIKFGTAVAGTLLFTLPEGYRPNAVMIFPVSSNNGSQNVLARLDVTSTGSVIFNSGGNSWFSLDGVHFLAER</sequence>
<evidence type="ECO:0000313" key="1">
    <source>
        <dbReference type="EMBL" id="PAD78019.1"/>
    </source>
</evidence>
<dbReference type="OrthoDB" id="2667186at2"/>
<dbReference type="Proteomes" id="UP000215596">
    <property type="component" value="Unassembled WGS sequence"/>
</dbReference>
<proteinExistence type="predicted"/>
<reference evidence="1 2" key="1">
    <citation type="submission" date="2017-07" db="EMBL/GenBank/DDBJ databases">
        <title>Isolation and whole genome analysis of endospore-forming bacteria from heroin.</title>
        <authorList>
            <person name="Kalinowski J."/>
            <person name="Ahrens B."/>
            <person name="Al-Dilaimi A."/>
            <person name="Winkler A."/>
            <person name="Wibberg D."/>
            <person name="Schleenbecker U."/>
            <person name="Ruckert C."/>
            <person name="Wolfel R."/>
            <person name="Grass G."/>
        </authorList>
    </citation>
    <scope>NUCLEOTIDE SEQUENCE [LARGE SCALE GENOMIC DNA]</scope>
    <source>
        <strain evidence="1 2">7537-G1</strain>
    </source>
</reference>
<accession>A0A268EY24</accession>
<comment type="caution">
    <text evidence="1">The sequence shown here is derived from an EMBL/GenBank/DDBJ whole genome shotgun (WGS) entry which is preliminary data.</text>
</comment>
<protein>
    <recommendedName>
        <fullName evidence="3">Tail fiber protein</fullName>
    </recommendedName>
</protein>
<dbReference type="RefSeq" id="WP_095264733.1">
    <property type="nucleotide sequence ID" value="NZ_NPBY01000027.1"/>
</dbReference>
<evidence type="ECO:0000313" key="2">
    <source>
        <dbReference type="Proteomes" id="UP000215596"/>
    </source>
</evidence>
<dbReference type="AlphaFoldDB" id="A0A268EY24"/>
<evidence type="ECO:0008006" key="3">
    <source>
        <dbReference type="Google" id="ProtNLM"/>
    </source>
</evidence>
<organism evidence="1 2">
    <name type="scientific">Paenibacillus campinasensis</name>
    <dbReference type="NCBI Taxonomy" id="66347"/>
    <lineage>
        <taxon>Bacteria</taxon>
        <taxon>Bacillati</taxon>
        <taxon>Bacillota</taxon>
        <taxon>Bacilli</taxon>
        <taxon>Bacillales</taxon>
        <taxon>Paenibacillaceae</taxon>
        <taxon>Paenibacillus</taxon>
    </lineage>
</organism>